<dbReference type="SUPFAM" id="SSF56935">
    <property type="entry name" value="Porins"/>
    <property type="match status" value="1"/>
</dbReference>
<organism evidence="11 12">
    <name type="scientific">Tenacibaculum lutimaris</name>
    <dbReference type="NCBI Taxonomy" id="285258"/>
    <lineage>
        <taxon>Bacteria</taxon>
        <taxon>Pseudomonadati</taxon>
        <taxon>Bacteroidota</taxon>
        <taxon>Flavobacteriia</taxon>
        <taxon>Flavobacteriales</taxon>
        <taxon>Flavobacteriaceae</taxon>
        <taxon>Tenacibaculum</taxon>
    </lineage>
</organism>
<comment type="subcellular location">
    <subcellularLocation>
        <location evidence="1">Cell outer membrane</location>
        <topology evidence="1">Multi-pass membrane protein</topology>
    </subcellularLocation>
</comment>
<comment type="caution">
    <text evidence="11">The sequence shown here is derived from an EMBL/GenBank/DDBJ whole genome shotgun (WGS) entry which is preliminary data.</text>
</comment>
<dbReference type="InterPro" id="IPR008969">
    <property type="entry name" value="CarboxyPept-like_regulatory"/>
</dbReference>
<dbReference type="PANTHER" id="PTHR30069:SF57">
    <property type="entry name" value="TONB-DEPENDENT RECEPTOR"/>
    <property type="match status" value="1"/>
</dbReference>
<dbReference type="InterPro" id="IPR039426">
    <property type="entry name" value="TonB-dep_rcpt-like"/>
</dbReference>
<feature type="domain" description="TonB-dependent receptor-like beta-barrel" evidence="9">
    <location>
        <begin position="356"/>
        <end position="755"/>
    </location>
</feature>
<name>A0A420DYG5_9FLAO</name>
<dbReference type="EMBL" id="RAQM01000012">
    <property type="protein sequence ID" value="RKF02849.1"/>
    <property type="molecule type" value="Genomic_DNA"/>
</dbReference>
<keyword evidence="12" id="KW-1185">Reference proteome</keyword>
<evidence type="ECO:0000256" key="8">
    <source>
        <dbReference type="RuleBase" id="RU003357"/>
    </source>
</evidence>
<dbReference type="SUPFAM" id="SSF49464">
    <property type="entry name" value="Carboxypeptidase regulatory domain-like"/>
    <property type="match status" value="1"/>
</dbReference>
<dbReference type="Gene3D" id="2.40.170.20">
    <property type="entry name" value="TonB-dependent receptor, beta-barrel domain"/>
    <property type="match status" value="1"/>
</dbReference>
<dbReference type="Gene3D" id="2.60.40.1120">
    <property type="entry name" value="Carboxypeptidase-like, regulatory domain"/>
    <property type="match status" value="1"/>
</dbReference>
<reference evidence="11 12" key="1">
    <citation type="submission" date="2018-09" db="EMBL/GenBank/DDBJ databases">
        <title>Genomic Encyclopedia of Archaeal and Bacterial Type Strains, Phase II (KMG-II): from individual species to whole genera.</title>
        <authorList>
            <person name="Goeker M."/>
        </authorList>
    </citation>
    <scope>NUCLEOTIDE SEQUENCE [LARGE SCALE GENOMIC DNA]</scope>
    <source>
        <strain evidence="11 12">DSM 16505</strain>
    </source>
</reference>
<dbReference type="GO" id="GO:0015344">
    <property type="term" value="F:siderophore uptake transmembrane transporter activity"/>
    <property type="evidence" value="ECO:0007669"/>
    <property type="project" value="TreeGrafter"/>
</dbReference>
<evidence type="ECO:0000256" key="7">
    <source>
        <dbReference type="ARBA" id="ARBA00023237"/>
    </source>
</evidence>
<evidence type="ECO:0000259" key="9">
    <source>
        <dbReference type="Pfam" id="PF00593"/>
    </source>
</evidence>
<evidence type="ECO:0000313" key="12">
    <source>
        <dbReference type="Proteomes" id="UP000285780"/>
    </source>
</evidence>
<keyword evidence="2" id="KW-0813">Transport</keyword>
<keyword evidence="7" id="KW-0998">Cell outer membrane</keyword>
<evidence type="ECO:0000256" key="4">
    <source>
        <dbReference type="ARBA" id="ARBA00022692"/>
    </source>
</evidence>
<dbReference type="PANTHER" id="PTHR30069">
    <property type="entry name" value="TONB-DEPENDENT OUTER MEMBRANE RECEPTOR"/>
    <property type="match status" value="1"/>
</dbReference>
<dbReference type="InterPro" id="IPR012910">
    <property type="entry name" value="Plug_dom"/>
</dbReference>
<evidence type="ECO:0000256" key="1">
    <source>
        <dbReference type="ARBA" id="ARBA00004571"/>
    </source>
</evidence>
<evidence type="ECO:0000256" key="5">
    <source>
        <dbReference type="ARBA" id="ARBA00023077"/>
    </source>
</evidence>
<keyword evidence="5 8" id="KW-0798">TonB box</keyword>
<dbReference type="Pfam" id="PF00593">
    <property type="entry name" value="TonB_dep_Rec_b-barrel"/>
    <property type="match status" value="1"/>
</dbReference>
<dbReference type="Gene3D" id="2.170.130.10">
    <property type="entry name" value="TonB-dependent receptor, plug domain"/>
    <property type="match status" value="1"/>
</dbReference>
<proteinExistence type="inferred from homology"/>
<keyword evidence="3" id="KW-1134">Transmembrane beta strand</keyword>
<evidence type="ECO:0000313" key="11">
    <source>
        <dbReference type="EMBL" id="RKF02849.1"/>
    </source>
</evidence>
<gene>
    <name evidence="11" type="ORF">C8N26_2489</name>
</gene>
<dbReference type="GO" id="GO:0044718">
    <property type="term" value="P:siderophore transmembrane transport"/>
    <property type="evidence" value="ECO:0007669"/>
    <property type="project" value="TreeGrafter"/>
</dbReference>
<accession>A0A420DYG5</accession>
<keyword evidence="11" id="KW-0675">Receptor</keyword>
<evidence type="ECO:0000259" key="10">
    <source>
        <dbReference type="Pfam" id="PF07715"/>
    </source>
</evidence>
<dbReference type="Pfam" id="PF07715">
    <property type="entry name" value="Plug"/>
    <property type="match status" value="1"/>
</dbReference>
<keyword evidence="6 8" id="KW-0472">Membrane</keyword>
<evidence type="ECO:0000256" key="6">
    <source>
        <dbReference type="ARBA" id="ARBA00023136"/>
    </source>
</evidence>
<comment type="similarity">
    <text evidence="8">Belongs to the TonB-dependent receptor family.</text>
</comment>
<dbReference type="GO" id="GO:0009279">
    <property type="term" value="C:cell outer membrane"/>
    <property type="evidence" value="ECO:0007669"/>
    <property type="project" value="UniProtKB-SubCell"/>
</dbReference>
<feature type="domain" description="TonB-dependent receptor plug" evidence="10">
    <location>
        <begin position="130"/>
        <end position="231"/>
    </location>
</feature>
<sequence>MLSLKYFDMRKVLILLVLLQSFTGVSQNEGGISGKVIDSKTREVLPFVNVLVYGTKIGAVSNEKGEFVLNNVPLGYNKIQASFVGYKTLISDEYLVTKDNSPYITLELIEDATQLKEVQIQAPLFKESVDSPLSLQSLGIAEIEKNPGGNRDVLKVIQSFPGVASNPGFRNDIIIRGGATSENKFYLDGIEVPVINHFQTQGATGGPVGIMNADLIRKVDFYSSAFPANRGNSLSSVIEFTQKRGNPNSLNTRATIGTSDAGITLDGPLGKNTTFIFSARQSYLQFLFKLIKLPFLPTYSDFQVNVKSQLSKNSELSIVALGAIDDFKINKEVNDGETDLETIKRNKVILNSVPVNSQWNYTVGASYKYFAPNSTHLVVLSRNEWKNKAVKYFLNEEIPANLLLDYSSKEIENKLRYENSFESDNKIDFNLGFNLETARYTNSNYQKNANLDGVTIYDFNSAIDFVKYGVFGQVSKRYLDEKLGVSFGFRMDGIDYNSTMKNPFNQFSPRLSLSYNLSEKWMVSSSVGRYYQLPSYTVLGYKNDIGEFENKNGLKYIQSDHFVSGLSYKPNTSSKVTFEGFYKGYKDYPFSLRNQISLANLGADFGIIGNEAVSSTSEGRAYGFELLAQKKSYSGLYGIASYTFVRSEFKDAQGGYIPSTWDNKHLLTITAGKKLNRNWEIGTKFRLVGGKPYTPYDLGASSLKDNYDVQNGGILDYTKLNTERLDTYTQLDIRVDKTWFLKKAAINLYLDVQNIYASSSKQQPFLLPIEDGNGRVTDPNDSSRYLLEEIESTTGRALPRIGVIVDF</sequence>
<dbReference type="InterPro" id="IPR036942">
    <property type="entry name" value="Beta-barrel_TonB_sf"/>
</dbReference>
<dbReference type="AlphaFoldDB" id="A0A420DYG5"/>
<dbReference type="Pfam" id="PF13715">
    <property type="entry name" value="CarbopepD_reg_2"/>
    <property type="match status" value="1"/>
</dbReference>
<dbReference type="InterPro" id="IPR037066">
    <property type="entry name" value="Plug_dom_sf"/>
</dbReference>
<evidence type="ECO:0000256" key="3">
    <source>
        <dbReference type="ARBA" id="ARBA00022452"/>
    </source>
</evidence>
<dbReference type="Proteomes" id="UP000285780">
    <property type="component" value="Unassembled WGS sequence"/>
</dbReference>
<evidence type="ECO:0000256" key="2">
    <source>
        <dbReference type="ARBA" id="ARBA00022448"/>
    </source>
</evidence>
<dbReference type="InterPro" id="IPR000531">
    <property type="entry name" value="Beta-barrel_TonB"/>
</dbReference>
<protein>
    <submittedName>
        <fullName evidence="11">Outer membrane receptor protein involved in Fe transport</fullName>
    </submittedName>
</protein>
<keyword evidence="4" id="KW-0812">Transmembrane</keyword>